<keyword evidence="3" id="KW-0274">FAD</keyword>
<comment type="similarity">
    <text evidence="1">Belongs to the oxygen-dependent FAD-linked oxidoreductase family.</text>
</comment>
<evidence type="ECO:0000256" key="2">
    <source>
        <dbReference type="ARBA" id="ARBA00022630"/>
    </source>
</evidence>
<dbReference type="EMBL" id="KV417562">
    <property type="protein sequence ID" value="KZP19636.1"/>
    <property type="molecule type" value="Genomic_DNA"/>
</dbReference>
<accession>A0A166IBA3</accession>
<organism evidence="7 8">
    <name type="scientific">Athelia psychrophila</name>
    <dbReference type="NCBI Taxonomy" id="1759441"/>
    <lineage>
        <taxon>Eukaryota</taxon>
        <taxon>Fungi</taxon>
        <taxon>Dikarya</taxon>
        <taxon>Basidiomycota</taxon>
        <taxon>Agaricomycotina</taxon>
        <taxon>Agaricomycetes</taxon>
        <taxon>Agaricomycetidae</taxon>
        <taxon>Atheliales</taxon>
        <taxon>Atheliaceae</taxon>
        <taxon>Athelia</taxon>
    </lineage>
</organism>
<proteinExistence type="inferred from homology"/>
<keyword evidence="2" id="KW-0285">Flavoprotein</keyword>
<evidence type="ECO:0000313" key="8">
    <source>
        <dbReference type="Proteomes" id="UP000076532"/>
    </source>
</evidence>
<dbReference type="Gene3D" id="3.30.465.10">
    <property type="match status" value="1"/>
</dbReference>
<dbReference type="InterPro" id="IPR016167">
    <property type="entry name" value="FAD-bd_PCMH_sub1"/>
</dbReference>
<keyword evidence="5" id="KW-0732">Signal</keyword>
<sequence>MTALARLLALSSLAAVVSASSYLATCTQIAKAISSQSQVFYPVSLSISLDPLSIHDSYADANEHWMSSSSQISACAVEPGTPADVAVILQILGSTQTPFAVKGGGHASNPGFSSTPGVQIAMYRFSQVTYDSTAGTATIGSGLIWDDVYTALAPHNVNIVGGRVTGVGVAGFTLGGGYSWKTSQYGLTIDTVQGFEVVLPNGTVTNATATLNPDLFFGLKGGFNNFGIVTNFILKTFPQTQVWGGLITYTGNNVDAVNAATANFAANNTDPKAAIITTYNFLLGEIGVSELIFYDAPTPPAGLFDEFLAIPSFTKDISTRSYVSLVQSSPSNATANLRGAFHTVSLTGYPPAILSAIVNETNSYGERYQLDTGFFISYDVEPFLPTLFSHNSTPSAYPPSRAQGLLPLNLYYAWLDPLSDAQFQDAIRESAAHLKSLAVAAGQDVADAAVYGNYAIFDTPLENIYGANLPRLKEIKAQYDPSNVMGLAGGFKF</sequence>
<evidence type="ECO:0000259" key="6">
    <source>
        <dbReference type="PROSITE" id="PS51387"/>
    </source>
</evidence>
<dbReference type="GO" id="GO:0071949">
    <property type="term" value="F:FAD binding"/>
    <property type="evidence" value="ECO:0007669"/>
    <property type="project" value="InterPro"/>
</dbReference>
<dbReference type="SUPFAM" id="SSF56176">
    <property type="entry name" value="FAD-binding/transporter-associated domain-like"/>
    <property type="match status" value="1"/>
</dbReference>
<dbReference type="AlphaFoldDB" id="A0A166IBA3"/>
<evidence type="ECO:0000256" key="3">
    <source>
        <dbReference type="ARBA" id="ARBA00022827"/>
    </source>
</evidence>
<reference evidence="7 8" key="1">
    <citation type="journal article" date="2016" name="Mol. Biol. Evol.">
        <title>Comparative Genomics of Early-Diverging Mushroom-Forming Fungi Provides Insights into the Origins of Lignocellulose Decay Capabilities.</title>
        <authorList>
            <person name="Nagy L.G."/>
            <person name="Riley R."/>
            <person name="Tritt A."/>
            <person name="Adam C."/>
            <person name="Daum C."/>
            <person name="Floudas D."/>
            <person name="Sun H."/>
            <person name="Yadav J.S."/>
            <person name="Pangilinan J."/>
            <person name="Larsson K.H."/>
            <person name="Matsuura K."/>
            <person name="Barry K."/>
            <person name="Labutti K."/>
            <person name="Kuo R."/>
            <person name="Ohm R.A."/>
            <person name="Bhattacharya S.S."/>
            <person name="Shirouzu T."/>
            <person name="Yoshinaga Y."/>
            <person name="Martin F.M."/>
            <person name="Grigoriev I.V."/>
            <person name="Hibbett D.S."/>
        </authorList>
    </citation>
    <scope>NUCLEOTIDE SEQUENCE [LARGE SCALE GENOMIC DNA]</scope>
    <source>
        <strain evidence="7 8">CBS 109695</strain>
    </source>
</reference>
<dbReference type="PANTHER" id="PTHR42973">
    <property type="entry name" value="BINDING OXIDOREDUCTASE, PUTATIVE (AFU_ORTHOLOGUE AFUA_1G17690)-RELATED"/>
    <property type="match status" value="1"/>
</dbReference>
<keyword evidence="8" id="KW-1185">Reference proteome</keyword>
<dbReference type="InterPro" id="IPR050416">
    <property type="entry name" value="FAD-linked_Oxidoreductase"/>
</dbReference>
<dbReference type="GO" id="GO:0016491">
    <property type="term" value="F:oxidoreductase activity"/>
    <property type="evidence" value="ECO:0007669"/>
    <property type="project" value="UniProtKB-KW"/>
</dbReference>
<dbReference type="InterPro" id="IPR036318">
    <property type="entry name" value="FAD-bd_PCMH-like_sf"/>
</dbReference>
<dbReference type="InterPro" id="IPR012951">
    <property type="entry name" value="BBE"/>
</dbReference>
<evidence type="ECO:0000256" key="5">
    <source>
        <dbReference type="SAM" id="SignalP"/>
    </source>
</evidence>
<evidence type="ECO:0000256" key="4">
    <source>
        <dbReference type="ARBA" id="ARBA00023002"/>
    </source>
</evidence>
<gene>
    <name evidence="7" type="ORF">FIBSPDRAFT_1045410</name>
</gene>
<protein>
    <submittedName>
        <fullName evidence="7">FAD-binding domain-containing protein</fullName>
    </submittedName>
</protein>
<name>A0A166IBA3_9AGAM</name>
<dbReference type="Pfam" id="PF08031">
    <property type="entry name" value="BBE"/>
    <property type="match status" value="1"/>
</dbReference>
<dbReference type="PANTHER" id="PTHR42973:SF13">
    <property type="entry name" value="FAD-BINDING PCMH-TYPE DOMAIN-CONTAINING PROTEIN"/>
    <property type="match status" value="1"/>
</dbReference>
<keyword evidence="4" id="KW-0560">Oxidoreductase</keyword>
<dbReference type="Proteomes" id="UP000076532">
    <property type="component" value="Unassembled WGS sequence"/>
</dbReference>
<feature type="chain" id="PRO_5007875103" evidence="5">
    <location>
        <begin position="20"/>
        <end position="493"/>
    </location>
</feature>
<dbReference type="InterPro" id="IPR006094">
    <property type="entry name" value="Oxid_FAD_bind_N"/>
</dbReference>
<dbReference type="Gene3D" id="3.40.462.20">
    <property type="match status" value="1"/>
</dbReference>
<feature type="domain" description="FAD-binding PCMH-type" evidence="6">
    <location>
        <begin position="69"/>
        <end position="239"/>
    </location>
</feature>
<dbReference type="OrthoDB" id="2151789at2759"/>
<dbReference type="InterPro" id="IPR016169">
    <property type="entry name" value="FAD-bd_PCMH_sub2"/>
</dbReference>
<dbReference type="Gene3D" id="3.30.43.10">
    <property type="entry name" value="Uridine Diphospho-n-acetylenolpyruvylglucosamine Reductase, domain 2"/>
    <property type="match status" value="1"/>
</dbReference>
<evidence type="ECO:0000313" key="7">
    <source>
        <dbReference type="EMBL" id="KZP19636.1"/>
    </source>
</evidence>
<dbReference type="STRING" id="436010.A0A166IBA3"/>
<evidence type="ECO:0000256" key="1">
    <source>
        <dbReference type="ARBA" id="ARBA00005466"/>
    </source>
</evidence>
<feature type="signal peptide" evidence="5">
    <location>
        <begin position="1"/>
        <end position="19"/>
    </location>
</feature>
<dbReference type="Pfam" id="PF01565">
    <property type="entry name" value="FAD_binding_4"/>
    <property type="match status" value="1"/>
</dbReference>
<dbReference type="PROSITE" id="PS51387">
    <property type="entry name" value="FAD_PCMH"/>
    <property type="match status" value="1"/>
</dbReference>
<dbReference type="InterPro" id="IPR016166">
    <property type="entry name" value="FAD-bd_PCMH"/>
</dbReference>